<accession>A0A7R8WGS4</accession>
<evidence type="ECO:0000313" key="2">
    <source>
        <dbReference type="EMBL" id="CAD7228866.1"/>
    </source>
</evidence>
<dbReference type="OrthoDB" id="6374395at2759"/>
<proteinExistence type="predicted"/>
<sequence>MPKDQEVLVRRNHGTNDCSINAQRSVLQHPFPLDVAFTEEIKSQDKLWKIRPMLDIVRNACMSLPTCAVVSIDEQIIPYHGKKIPCRVLIKNKPNPIGLKNYVMATPDGLVLDFKVYQGANTFQNIPEDVKACGHGATVLYDLSKSLRKGSQVFADRYFNSEKAFDILTERGIYCTGTLQKNTLPSALKRTKRPPREEFFSSDTDMKKRGRGSWEVAVRKDGAMNCIKWMDSKPVVLLSTAVKPEQDPGIVRRWDKATKDFVNVQRPNIVAEYNAKMGGVDLIDRMIAYYRQAGRTNIWIARVVFHFLDFACAQAWVLMRKGLLKNGTRKKDIPPSDDFKEQISRRGRRDFVVIHVPLSSSEDMPYQPIGKREMGGVNFVSALGFHMWATHIFKAVIRKSNRDQWEEAFMDAEELPLQLQNGDKKFIHQTSRKTPIFGLVISMKSIRGIFQSKAHLSTGTFGGAVLTSQSSQVSFGVQGAKRDFRRMTEVYLLSAKLISLLGPLEELSSPVSRPKFPSVYRALSGIRRLTDVPGGSVKRVDRQSIRRCLKVFFKL</sequence>
<dbReference type="Pfam" id="PF13843">
    <property type="entry name" value="DDE_Tnp_1_7"/>
    <property type="match status" value="1"/>
</dbReference>
<name>A0A7R8WGS4_9CRUS</name>
<gene>
    <name evidence="2" type="ORF">CTOB1V02_LOCUS6744</name>
</gene>
<organism evidence="2">
    <name type="scientific">Cyprideis torosa</name>
    <dbReference type="NCBI Taxonomy" id="163714"/>
    <lineage>
        <taxon>Eukaryota</taxon>
        <taxon>Metazoa</taxon>
        <taxon>Ecdysozoa</taxon>
        <taxon>Arthropoda</taxon>
        <taxon>Crustacea</taxon>
        <taxon>Oligostraca</taxon>
        <taxon>Ostracoda</taxon>
        <taxon>Podocopa</taxon>
        <taxon>Podocopida</taxon>
        <taxon>Cytherocopina</taxon>
        <taxon>Cytheroidea</taxon>
        <taxon>Cytherideidae</taxon>
        <taxon>Cyprideis</taxon>
    </lineage>
</organism>
<dbReference type="EMBL" id="OB661732">
    <property type="protein sequence ID" value="CAD7228866.1"/>
    <property type="molecule type" value="Genomic_DNA"/>
</dbReference>
<dbReference type="InterPro" id="IPR029526">
    <property type="entry name" value="PGBD"/>
</dbReference>
<reference evidence="2" key="1">
    <citation type="submission" date="2020-11" db="EMBL/GenBank/DDBJ databases">
        <authorList>
            <person name="Tran Van P."/>
        </authorList>
    </citation>
    <scope>NUCLEOTIDE SEQUENCE</scope>
</reference>
<dbReference type="PANTHER" id="PTHR47272:SF2">
    <property type="entry name" value="PIGGYBAC TRANSPOSABLE ELEMENT-DERIVED PROTEIN 3-LIKE"/>
    <property type="match status" value="1"/>
</dbReference>
<protein>
    <recommendedName>
        <fullName evidence="1">PiggyBac transposable element-derived protein domain-containing protein</fullName>
    </recommendedName>
</protein>
<feature type="domain" description="PiggyBac transposable element-derived protein" evidence="1">
    <location>
        <begin position="42"/>
        <end position="315"/>
    </location>
</feature>
<dbReference type="PANTHER" id="PTHR47272">
    <property type="entry name" value="DDE_TNP_1_7 DOMAIN-CONTAINING PROTEIN"/>
    <property type="match status" value="1"/>
</dbReference>
<evidence type="ECO:0000259" key="1">
    <source>
        <dbReference type="Pfam" id="PF13843"/>
    </source>
</evidence>
<dbReference type="AlphaFoldDB" id="A0A7R8WGS4"/>